<sequence length="66" mass="7297">MNPPANEHIELEHRSWNPCRVARSASSMAYCAVAYCPIPPLPVIRAVAHRQESQLLMPEPSLGFGV</sequence>
<organism evidence="1 2">
    <name type="scientific">Hypsizygus marmoreus</name>
    <name type="common">White beech mushroom</name>
    <name type="synonym">Agaricus marmoreus</name>
    <dbReference type="NCBI Taxonomy" id="39966"/>
    <lineage>
        <taxon>Eukaryota</taxon>
        <taxon>Fungi</taxon>
        <taxon>Dikarya</taxon>
        <taxon>Basidiomycota</taxon>
        <taxon>Agaricomycotina</taxon>
        <taxon>Agaricomycetes</taxon>
        <taxon>Agaricomycetidae</taxon>
        <taxon>Agaricales</taxon>
        <taxon>Tricholomatineae</taxon>
        <taxon>Lyophyllaceae</taxon>
        <taxon>Hypsizygus</taxon>
    </lineage>
</organism>
<dbReference type="EMBL" id="LUEZ02000106">
    <property type="protein sequence ID" value="RDB18311.1"/>
    <property type="molecule type" value="Genomic_DNA"/>
</dbReference>
<gene>
    <name evidence="1" type="ORF">Hypma_000492</name>
</gene>
<dbReference type="Proteomes" id="UP000076154">
    <property type="component" value="Unassembled WGS sequence"/>
</dbReference>
<evidence type="ECO:0000313" key="2">
    <source>
        <dbReference type="Proteomes" id="UP000076154"/>
    </source>
</evidence>
<reference evidence="1" key="1">
    <citation type="submission" date="2018-04" db="EMBL/GenBank/DDBJ databases">
        <title>Whole genome sequencing of Hypsizygus marmoreus.</title>
        <authorList>
            <person name="Choi I.-G."/>
            <person name="Min B."/>
            <person name="Kim J.-G."/>
            <person name="Kim S."/>
            <person name="Oh Y.-L."/>
            <person name="Kong W.-S."/>
            <person name="Park H."/>
            <person name="Jeong J."/>
            <person name="Song E.-S."/>
        </authorList>
    </citation>
    <scope>NUCLEOTIDE SEQUENCE [LARGE SCALE GENOMIC DNA]</scope>
    <source>
        <strain evidence="1">51987-8</strain>
    </source>
</reference>
<keyword evidence="2" id="KW-1185">Reference proteome</keyword>
<protein>
    <submittedName>
        <fullName evidence="1">Uncharacterized protein</fullName>
    </submittedName>
</protein>
<comment type="caution">
    <text evidence="1">The sequence shown here is derived from an EMBL/GenBank/DDBJ whole genome shotgun (WGS) entry which is preliminary data.</text>
</comment>
<evidence type="ECO:0000313" key="1">
    <source>
        <dbReference type="EMBL" id="RDB18311.1"/>
    </source>
</evidence>
<dbReference type="AlphaFoldDB" id="A0A369J8G2"/>
<dbReference type="InParanoid" id="A0A369J8G2"/>
<name>A0A369J8G2_HYPMA</name>
<proteinExistence type="predicted"/>
<accession>A0A369J8G2</accession>